<dbReference type="Gene3D" id="1.10.10.2390">
    <property type="match status" value="1"/>
</dbReference>
<evidence type="ECO:0000313" key="1">
    <source>
        <dbReference type="EMBL" id="XCG64312.1"/>
    </source>
</evidence>
<dbReference type="EMBL" id="CP159218">
    <property type="protein sequence ID" value="XCG64312.1"/>
    <property type="molecule type" value="Genomic_DNA"/>
</dbReference>
<protein>
    <submittedName>
        <fullName evidence="1">DUF3349 domain-containing protein</fullName>
    </submittedName>
</protein>
<organism evidence="1">
    <name type="scientific">Nakamurella sp. A5-74</name>
    <dbReference type="NCBI Taxonomy" id="3158264"/>
    <lineage>
        <taxon>Bacteria</taxon>
        <taxon>Bacillati</taxon>
        <taxon>Actinomycetota</taxon>
        <taxon>Actinomycetes</taxon>
        <taxon>Nakamurellales</taxon>
        <taxon>Nakamurellaceae</taxon>
        <taxon>Nakamurella</taxon>
    </lineage>
</organism>
<dbReference type="Gene3D" id="6.10.140.2080">
    <property type="match status" value="1"/>
</dbReference>
<dbReference type="RefSeq" id="WP_353649925.1">
    <property type="nucleotide sequence ID" value="NZ_CP159218.1"/>
</dbReference>
<gene>
    <name evidence="1" type="ORF">ABLG96_02885</name>
</gene>
<dbReference type="InterPro" id="IPR021784">
    <property type="entry name" value="DUF3349"/>
</dbReference>
<dbReference type="Pfam" id="PF11829">
    <property type="entry name" value="DUF3349"/>
    <property type="match status" value="1"/>
</dbReference>
<sequence length="103" mass="11100">MATMTGFLSRVVDWLREGYPAGIPAQDTIPVLALLRRRLTDSEVAEIATELRASGLLPADPDAAVGSTHIGAEITKVTDELPLPGDIQRVAEHLLFRGFPAHD</sequence>
<reference evidence="1" key="1">
    <citation type="submission" date="2024-05" db="EMBL/GenBank/DDBJ databases">
        <authorList>
            <person name="Cai S.Y."/>
            <person name="Jin L.M."/>
            <person name="Li H.R."/>
        </authorList>
    </citation>
    <scope>NUCLEOTIDE SEQUENCE</scope>
    <source>
        <strain evidence="1">A5-74</strain>
    </source>
</reference>
<accession>A0AAU8DS66</accession>
<dbReference type="AlphaFoldDB" id="A0AAU8DS66"/>
<proteinExistence type="predicted"/>
<name>A0AAU8DS66_9ACTN</name>